<evidence type="ECO:0000313" key="2">
    <source>
        <dbReference type="Proteomes" id="UP000001968"/>
    </source>
</evidence>
<dbReference type="OrthoDB" id="2603165at2"/>
<dbReference type="HOGENOM" id="CLU_089993_0_0_9"/>
<sequence length="270" mass="31522">MENKIKEMFPNWCNDDKKKYELILTDDIDSLVSCALLNKIKGYKINYFYDFETVYKIKDSDTPAIAIDCDLVNGRCWSNHVTMLSANDTVNSKSANLNNVLKISRENYYQKYCGSTAMQIWSFYDLPLPESEEGKMALLAIDGGYLGYYDKRFINIHSKYLNMLGFDELIEVLERHTKSEFYDFIQKHNLHKKIGVNRNGILTTQIDLATLQGLFNLDLSRPEKPFYISKELSRDWPTNLMSNKTYTKDDFPDMFSVALIYRNKVVFTKK</sequence>
<protein>
    <submittedName>
        <fullName evidence="1">Uncharacterized protein</fullName>
    </submittedName>
</protein>
<organism evidence="1 2">
    <name type="scientific">Syntrophomonas wolfei subsp. wolfei (strain DSM 2245B / Goettingen)</name>
    <dbReference type="NCBI Taxonomy" id="335541"/>
    <lineage>
        <taxon>Bacteria</taxon>
        <taxon>Bacillati</taxon>
        <taxon>Bacillota</taxon>
        <taxon>Clostridia</taxon>
        <taxon>Eubacteriales</taxon>
        <taxon>Syntrophomonadaceae</taxon>
        <taxon>Syntrophomonas</taxon>
    </lineage>
</organism>
<dbReference type="Proteomes" id="UP000001968">
    <property type="component" value="Chromosome"/>
</dbReference>
<dbReference type="AlphaFoldDB" id="Q0AXD3"/>
<dbReference type="RefSeq" id="WP_011640721.1">
    <property type="nucleotide sequence ID" value="NC_008346.1"/>
</dbReference>
<evidence type="ECO:0000313" key="1">
    <source>
        <dbReference type="EMBL" id="ABI68621.1"/>
    </source>
</evidence>
<name>Q0AXD3_SYNWW</name>
<accession>Q0AXD3</accession>
<dbReference type="KEGG" id="swo:Swol_1313"/>
<keyword evidence="2" id="KW-1185">Reference proteome</keyword>
<reference evidence="2" key="1">
    <citation type="journal article" date="2010" name="Environ. Microbiol.">
        <title>The genome of Syntrophomonas wolfei: new insights into syntrophic metabolism and biohydrogen production.</title>
        <authorList>
            <person name="Sieber J.R."/>
            <person name="Sims D.R."/>
            <person name="Han C."/>
            <person name="Kim E."/>
            <person name="Lykidis A."/>
            <person name="Lapidus A.L."/>
            <person name="McDonnald E."/>
            <person name="Rohlin L."/>
            <person name="Culley D.E."/>
            <person name="Gunsalus R."/>
            <person name="McInerney M.J."/>
        </authorList>
    </citation>
    <scope>NUCLEOTIDE SEQUENCE [LARGE SCALE GENOMIC DNA]</scope>
    <source>
        <strain evidence="2">DSM 2245B / Goettingen</strain>
    </source>
</reference>
<dbReference type="eggNOG" id="ENOG5030N4K">
    <property type="taxonomic scope" value="Bacteria"/>
</dbReference>
<proteinExistence type="predicted"/>
<gene>
    <name evidence="1" type="ordered locus">Swol_1313</name>
</gene>
<dbReference type="EMBL" id="CP000448">
    <property type="protein sequence ID" value="ABI68621.1"/>
    <property type="molecule type" value="Genomic_DNA"/>
</dbReference>